<feature type="transmembrane region" description="Helical" evidence="1">
    <location>
        <begin position="153"/>
        <end position="171"/>
    </location>
</feature>
<dbReference type="InterPro" id="IPR009339">
    <property type="entry name" value="DUF998"/>
</dbReference>
<dbReference type="RefSeq" id="WP_109710027.1">
    <property type="nucleotide sequence ID" value="NZ_QGDS01000004.1"/>
</dbReference>
<feature type="transmembrane region" description="Helical" evidence="1">
    <location>
        <begin position="119"/>
        <end position="144"/>
    </location>
</feature>
<dbReference type="Proteomes" id="UP000254051">
    <property type="component" value="Unassembled WGS sequence"/>
</dbReference>
<feature type="transmembrane region" description="Helical" evidence="1">
    <location>
        <begin position="7"/>
        <end position="30"/>
    </location>
</feature>
<keyword evidence="1" id="KW-0812">Transmembrane</keyword>
<gene>
    <name evidence="2" type="ORF">SAMN05216529_104102</name>
</gene>
<evidence type="ECO:0000256" key="1">
    <source>
        <dbReference type="SAM" id="Phobius"/>
    </source>
</evidence>
<protein>
    <recommendedName>
        <fullName evidence="4">DUF998 domain-containing protein</fullName>
    </recommendedName>
</protein>
<feature type="transmembrane region" description="Helical" evidence="1">
    <location>
        <begin position="85"/>
        <end position="107"/>
    </location>
</feature>
<proteinExistence type="predicted"/>
<dbReference type="Pfam" id="PF06197">
    <property type="entry name" value="DUF998"/>
    <property type="match status" value="1"/>
</dbReference>
<feature type="transmembrane region" description="Helical" evidence="1">
    <location>
        <begin position="52"/>
        <end position="73"/>
    </location>
</feature>
<reference evidence="3" key="1">
    <citation type="submission" date="2017-07" db="EMBL/GenBank/DDBJ databases">
        <authorList>
            <person name="Varghese N."/>
            <person name="Submissions S."/>
        </authorList>
    </citation>
    <scope>NUCLEOTIDE SEQUENCE [LARGE SCALE GENOMIC DNA]</scope>
    <source>
        <strain evidence="3">NLAE-zl-C134</strain>
    </source>
</reference>
<evidence type="ECO:0000313" key="2">
    <source>
        <dbReference type="EMBL" id="SUQ13791.1"/>
    </source>
</evidence>
<name>A0A315ZYJ2_9FIRM</name>
<dbReference type="OrthoDB" id="2067339at2"/>
<dbReference type="EMBL" id="UHJJ01000004">
    <property type="protein sequence ID" value="SUQ13791.1"/>
    <property type="molecule type" value="Genomic_DNA"/>
</dbReference>
<evidence type="ECO:0000313" key="3">
    <source>
        <dbReference type="Proteomes" id="UP000254051"/>
    </source>
</evidence>
<keyword evidence="1" id="KW-1133">Transmembrane helix</keyword>
<feature type="transmembrane region" description="Helical" evidence="1">
    <location>
        <begin position="191"/>
        <end position="209"/>
    </location>
</feature>
<keyword evidence="1" id="KW-0472">Membrane</keyword>
<keyword evidence="3" id="KW-1185">Reference proteome</keyword>
<dbReference type="AlphaFoldDB" id="A0A315ZYJ2"/>
<accession>A0A315ZYJ2</accession>
<sequence length="212" mass="23328">MIMNNRILSIMILIAIVGDFAVPYILAPFYKGYSHTRSVMSSLGNPSSPVRMLYNIWLVVLGVLLLVSCKLIYIRFLSVSKGLSIALIVLVAAFAIGAGVISGLFSVNERKDVVTIASQIHGIGASVGFILLLFAPLLLAILFFKENHRFEGAFSLVCFAAAFVFFGLFIMAEKQPFQNTIIALEGLWQRLTLLFMYLPFSGVAISELLQIK</sequence>
<evidence type="ECO:0008006" key="4">
    <source>
        <dbReference type="Google" id="ProtNLM"/>
    </source>
</evidence>
<organism evidence="2 3">
    <name type="scientific">Faecalicatena contorta</name>
    <dbReference type="NCBI Taxonomy" id="39482"/>
    <lineage>
        <taxon>Bacteria</taxon>
        <taxon>Bacillati</taxon>
        <taxon>Bacillota</taxon>
        <taxon>Clostridia</taxon>
        <taxon>Lachnospirales</taxon>
        <taxon>Lachnospiraceae</taxon>
        <taxon>Faecalicatena</taxon>
    </lineage>
</organism>